<evidence type="ECO:0000313" key="2">
    <source>
        <dbReference type="EMBL" id="OAA42683.1"/>
    </source>
</evidence>
<evidence type="ECO:0008006" key="4">
    <source>
        <dbReference type="Google" id="ProtNLM"/>
    </source>
</evidence>
<feature type="compositionally biased region" description="Low complexity" evidence="1">
    <location>
        <begin position="171"/>
        <end position="202"/>
    </location>
</feature>
<evidence type="ECO:0000256" key="1">
    <source>
        <dbReference type="SAM" id="MobiDB-lite"/>
    </source>
</evidence>
<dbReference type="Proteomes" id="UP000243498">
    <property type="component" value="Unassembled WGS sequence"/>
</dbReference>
<dbReference type="EMBL" id="AZHC01000013">
    <property type="protein sequence ID" value="OAA42683.1"/>
    <property type="molecule type" value="Genomic_DNA"/>
</dbReference>
<comment type="caution">
    <text evidence="2">The sequence shown here is derived from an EMBL/GenBank/DDBJ whole genome shotgun (WGS) entry which is preliminary data.</text>
</comment>
<feature type="region of interest" description="Disordered" evidence="1">
    <location>
        <begin position="120"/>
        <end position="142"/>
    </location>
</feature>
<protein>
    <recommendedName>
        <fullName evidence="4">Siderophore biosynthesis enzyme</fullName>
    </recommendedName>
</protein>
<keyword evidence="3" id="KW-1185">Reference proteome</keyword>
<dbReference type="OMA" id="LSCWKPS"/>
<sequence>MYAPLSSVASTCSYLTQRFTSTSSHPARSAVIPLLLVSRVAAFSCQSISYTTCADRIVHWYDPDDGQICDPHDCGGGRAPPRKDVPGCAMYTGTETLKTEPSYLPCWTPSNAAAISTKGSVESSSSSSSSSAVEATPTDTSVVANVQESRTGSSGPPSITTSVASSTTVSYGTLSSTGATPSTTLPATTSTTTAPSGTTLLGDGAPSPASSSTHSVQTADAGKLIGGSKLARAVGIAGVFALL</sequence>
<accession>A0A162JIY0</accession>
<proteinExistence type="predicted"/>
<evidence type="ECO:0000313" key="3">
    <source>
        <dbReference type="Proteomes" id="UP000243498"/>
    </source>
</evidence>
<feature type="region of interest" description="Disordered" evidence="1">
    <location>
        <begin position="171"/>
        <end position="215"/>
    </location>
</feature>
<dbReference type="OrthoDB" id="4941388at2759"/>
<reference evidence="2 3" key="1">
    <citation type="journal article" date="2016" name="Genome Biol. Evol.">
        <title>Divergent and convergent evolution of fungal pathogenicity.</title>
        <authorList>
            <person name="Shang Y."/>
            <person name="Xiao G."/>
            <person name="Zheng P."/>
            <person name="Cen K."/>
            <person name="Zhan S."/>
            <person name="Wang C."/>
        </authorList>
    </citation>
    <scope>NUCLEOTIDE SEQUENCE [LARGE SCALE GENOMIC DNA]</scope>
    <source>
        <strain evidence="2 3">RCEF 4871</strain>
    </source>
</reference>
<dbReference type="STRING" id="1081105.A0A162JIY0"/>
<feature type="compositionally biased region" description="Low complexity" evidence="1">
    <location>
        <begin position="120"/>
        <end position="135"/>
    </location>
</feature>
<gene>
    <name evidence="2" type="ORF">NOR_04814</name>
</gene>
<name>A0A162JIY0_METRR</name>
<organism evidence="2 3">
    <name type="scientific">Metarhizium rileyi (strain RCEF 4871)</name>
    <name type="common">Nomuraea rileyi</name>
    <dbReference type="NCBI Taxonomy" id="1649241"/>
    <lineage>
        <taxon>Eukaryota</taxon>
        <taxon>Fungi</taxon>
        <taxon>Dikarya</taxon>
        <taxon>Ascomycota</taxon>
        <taxon>Pezizomycotina</taxon>
        <taxon>Sordariomycetes</taxon>
        <taxon>Hypocreomycetidae</taxon>
        <taxon>Hypocreales</taxon>
        <taxon>Clavicipitaceae</taxon>
        <taxon>Metarhizium</taxon>
    </lineage>
</organism>
<dbReference type="AlphaFoldDB" id="A0A162JIY0"/>